<dbReference type="HAMAP" id="MF_00057">
    <property type="entry name" value="KdsB"/>
    <property type="match status" value="1"/>
</dbReference>
<evidence type="ECO:0000256" key="4">
    <source>
        <dbReference type="HAMAP-Rule" id="MF_00057"/>
    </source>
</evidence>
<gene>
    <name evidence="4" type="primary">kdsB</name>
    <name evidence="5" type="ordered locus">Nitsa_0721</name>
</gene>
<dbReference type="GO" id="GO:0009103">
    <property type="term" value="P:lipopolysaccharide biosynthetic process"/>
    <property type="evidence" value="ECO:0007669"/>
    <property type="project" value="UniProtKB-UniRule"/>
</dbReference>
<comment type="similarity">
    <text evidence="4">Belongs to the KdsB family.</text>
</comment>
<dbReference type="EMBL" id="CP002452">
    <property type="protein sequence ID" value="ADV45988.1"/>
    <property type="molecule type" value="Genomic_DNA"/>
</dbReference>
<reference evidence="6" key="2">
    <citation type="submission" date="2011-01" db="EMBL/GenBank/DDBJ databases">
        <title>The complete genome of Nitratifractor salsuginis DSM 16511.</title>
        <authorList>
            <consortium name="US DOE Joint Genome Institute (JGI-PGF)"/>
            <person name="Lucas S."/>
            <person name="Copeland A."/>
            <person name="Lapidus A."/>
            <person name="Bruce D."/>
            <person name="Goodwin L."/>
            <person name="Pitluck S."/>
            <person name="Kyrpides N."/>
            <person name="Mavromatis K."/>
            <person name="Ivanova N."/>
            <person name="Mikhailova N."/>
            <person name="Zeytun A."/>
            <person name="Detter J.C."/>
            <person name="Tapia R."/>
            <person name="Han C."/>
            <person name="Land M."/>
            <person name="Hauser L."/>
            <person name="Markowitz V."/>
            <person name="Cheng J.-F."/>
            <person name="Hugenholtz P."/>
            <person name="Woyke T."/>
            <person name="Wu D."/>
            <person name="Tindall B."/>
            <person name="Schuetze A."/>
            <person name="Brambilla E."/>
            <person name="Klenk H.-P."/>
            <person name="Eisen J.A."/>
        </authorList>
    </citation>
    <scope>NUCLEOTIDE SEQUENCE [LARGE SCALE GENOMIC DNA]</scope>
    <source>
        <strain evidence="6">DSM 16511 / JCM 12458 / E9I37-1</strain>
    </source>
</reference>
<dbReference type="EC" id="2.7.7.38" evidence="4"/>
<dbReference type="NCBIfam" id="TIGR00466">
    <property type="entry name" value="kdsB"/>
    <property type="match status" value="1"/>
</dbReference>
<keyword evidence="4" id="KW-0963">Cytoplasm</keyword>
<keyword evidence="1 4" id="KW-0808">Transferase</keyword>
<dbReference type="Pfam" id="PF02348">
    <property type="entry name" value="CTP_transf_3"/>
    <property type="match status" value="1"/>
</dbReference>
<proteinExistence type="inferred from homology"/>
<dbReference type="CDD" id="cd02517">
    <property type="entry name" value="CMP-KDO-Synthetase"/>
    <property type="match status" value="1"/>
</dbReference>
<dbReference type="RefSeq" id="WP_013553682.1">
    <property type="nucleotide sequence ID" value="NC_014935.1"/>
</dbReference>
<dbReference type="GO" id="GO:0008690">
    <property type="term" value="F:3-deoxy-manno-octulosonate cytidylyltransferase activity"/>
    <property type="evidence" value="ECO:0007669"/>
    <property type="project" value="UniProtKB-UniRule"/>
</dbReference>
<accession>E6X1Y0</accession>
<dbReference type="KEGG" id="nsa:Nitsa_0721"/>
<reference evidence="5 6" key="1">
    <citation type="journal article" date="2011" name="Stand. Genomic Sci.">
        <title>Complete genome sequence of Nitratifractor salsuginis type strain (E9I37-1).</title>
        <authorList>
            <person name="Anderson I."/>
            <person name="Sikorski J."/>
            <person name="Zeytun A."/>
            <person name="Nolan M."/>
            <person name="Lapidus A."/>
            <person name="Lucas S."/>
            <person name="Hammon N."/>
            <person name="Deshpande S."/>
            <person name="Cheng J.F."/>
            <person name="Tapia R."/>
            <person name="Han C."/>
            <person name="Goodwin L."/>
            <person name="Pitluck S."/>
            <person name="Liolios K."/>
            <person name="Pagani I."/>
            <person name="Ivanova N."/>
            <person name="Huntemann M."/>
            <person name="Mavromatis K."/>
            <person name="Ovchinikova G."/>
            <person name="Pati A."/>
            <person name="Chen A."/>
            <person name="Palaniappan K."/>
            <person name="Land M."/>
            <person name="Hauser L."/>
            <person name="Brambilla E.M."/>
            <person name="Ngatchou-Djao O.D."/>
            <person name="Rohde M."/>
            <person name="Tindall B.J."/>
            <person name="Goker M."/>
            <person name="Detter J.C."/>
            <person name="Woyke T."/>
            <person name="Bristow J."/>
            <person name="Eisen J.A."/>
            <person name="Markowitz V."/>
            <person name="Hugenholtz P."/>
            <person name="Klenk H.P."/>
            <person name="Kyrpides N.C."/>
        </authorList>
    </citation>
    <scope>NUCLEOTIDE SEQUENCE [LARGE SCALE GENOMIC DNA]</scope>
    <source>
        <strain evidence="6">DSM 16511 / JCM 12458 / E9I37-1</strain>
    </source>
</reference>
<dbReference type="Gene3D" id="3.90.550.10">
    <property type="entry name" value="Spore Coat Polysaccharide Biosynthesis Protein SpsA, Chain A"/>
    <property type="match status" value="1"/>
</dbReference>
<protein>
    <recommendedName>
        <fullName evidence="4">3-deoxy-manno-octulosonate cytidylyltransferase</fullName>
        <ecNumber evidence="4">2.7.7.38</ecNumber>
    </recommendedName>
    <alternativeName>
        <fullName evidence="4">CMP-2-keto-3-deoxyoctulosonic acid synthase</fullName>
        <shortName evidence="4">CKS</shortName>
        <shortName evidence="4">CMP-KDO synthase</shortName>
    </alternativeName>
</protein>
<dbReference type="NCBIfam" id="NF003952">
    <property type="entry name" value="PRK05450.1-5"/>
    <property type="match status" value="1"/>
</dbReference>
<evidence type="ECO:0000256" key="1">
    <source>
        <dbReference type="ARBA" id="ARBA00022679"/>
    </source>
</evidence>
<evidence type="ECO:0000256" key="2">
    <source>
        <dbReference type="ARBA" id="ARBA00022695"/>
    </source>
</evidence>
<dbReference type="GO" id="GO:0005829">
    <property type="term" value="C:cytosol"/>
    <property type="evidence" value="ECO:0007669"/>
    <property type="project" value="TreeGrafter"/>
</dbReference>
<dbReference type="PANTHER" id="PTHR42866:SF2">
    <property type="entry name" value="3-DEOXY-MANNO-OCTULOSONATE CYTIDYLYLTRANSFERASE, MITOCHONDRIAL"/>
    <property type="match status" value="1"/>
</dbReference>
<name>E6X1Y0_NITSE</name>
<evidence type="ECO:0000313" key="5">
    <source>
        <dbReference type="EMBL" id="ADV45988.1"/>
    </source>
</evidence>
<dbReference type="InterPro" id="IPR004528">
    <property type="entry name" value="KdsB"/>
</dbReference>
<evidence type="ECO:0000313" key="6">
    <source>
        <dbReference type="Proteomes" id="UP000008633"/>
    </source>
</evidence>
<keyword evidence="6" id="KW-1185">Reference proteome</keyword>
<dbReference type="AlphaFoldDB" id="E6X1Y0"/>
<dbReference type="GO" id="GO:0033468">
    <property type="term" value="P:CMP-keto-3-deoxy-D-manno-octulosonic acid biosynthetic process"/>
    <property type="evidence" value="ECO:0007669"/>
    <property type="project" value="UniProtKB-UniRule"/>
</dbReference>
<comment type="catalytic activity">
    <reaction evidence="4">
        <text>3-deoxy-alpha-D-manno-oct-2-ulosonate + CTP = CMP-3-deoxy-beta-D-manno-octulosonate + diphosphate</text>
        <dbReference type="Rhea" id="RHEA:23448"/>
        <dbReference type="ChEBI" id="CHEBI:33019"/>
        <dbReference type="ChEBI" id="CHEBI:37563"/>
        <dbReference type="ChEBI" id="CHEBI:85986"/>
        <dbReference type="ChEBI" id="CHEBI:85987"/>
        <dbReference type="EC" id="2.7.7.38"/>
    </reaction>
</comment>
<dbReference type="SUPFAM" id="SSF53448">
    <property type="entry name" value="Nucleotide-diphospho-sugar transferases"/>
    <property type="match status" value="1"/>
</dbReference>
<dbReference type="Proteomes" id="UP000008633">
    <property type="component" value="Chromosome"/>
</dbReference>
<dbReference type="STRING" id="749222.Nitsa_0721"/>
<organism evidence="5 6">
    <name type="scientific">Nitratifractor salsuginis (strain DSM 16511 / JCM 12458 / E9I37-1)</name>
    <dbReference type="NCBI Taxonomy" id="749222"/>
    <lineage>
        <taxon>Bacteria</taxon>
        <taxon>Pseudomonadati</taxon>
        <taxon>Campylobacterota</taxon>
        <taxon>Epsilonproteobacteria</taxon>
        <taxon>Campylobacterales</taxon>
        <taxon>Sulfurovaceae</taxon>
        <taxon>Nitratifractor</taxon>
    </lineage>
</organism>
<dbReference type="eggNOG" id="COG1212">
    <property type="taxonomic scope" value="Bacteria"/>
</dbReference>
<dbReference type="InterPro" id="IPR003329">
    <property type="entry name" value="Cytidylyl_trans"/>
</dbReference>
<dbReference type="UniPathway" id="UPA00030"/>
<keyword evidence="2 4" id="KW-0548">Nucleotidyltransferase</keyword>
<keyword evidence="3 4" id="KW-0448">Lipopolysaccharide biosynthesis</keyword>
<dbReference type="HOGENOM" id="CLU_065038_0_1_7"/>
<dbReference type="PANTHER" id="PTHR42866">
    <property type="entry name" value="3-DEOXY-MANNO-OCTULOSONATE CYTIDYLYLTRANSFERASE"/>
    <property type="match status" value="1"/>
</dbReference>
<dbReference type="InterPro" id="IPR029044">
    <property type="entry name" value="Nucleotide-diphossugar_trans"/>
</dbReference>
<sequence>MIIIPARIGSSRFPSKVLADILGVPMVIRTAQAVAPLDAVTIATDSVEVLELAEEYGIRAVMTSTEHQSGTDRIFEAATILELPDDEIIINVQADEPFIEEEVVEKVYQLTRQNASDPSILACSAYKIVSNPEADDPNLVKVVTDDHDIALYFSRAKIPYPRDHHFDTYKGHLGLYGYTMASLKTFCELEPAKLEEVEKLEQLRILAHGYRVAMVKVETESFGIDMPEDLQKVMKKHLL</sequence>
<comment type="subcellular location">
    <subcellularLocation>
        <location evidence="4">Cytoplasm</location>
    </subcellularLocation>
</comment>
<evidence type="ECO:0000256" key="3">
    <source>
        <dbReference type="ARBA" id="ARBA00022985"/>
    </source>
</evidence>
<comment type="pathway">
    <text evidence="4">Bacterial outer membrane biogenesis; lipopolysaccharide biosynthesis.</text>
</comment>
<dbReference type="OrthoDB" id="9815559at2"/>
<dbReference type="UniPathway" id="UPA00358">
    <property type="reaction ID" value="UER00476"/>
</dbReference>
<comment type="pathway">
    <text evidence="4">Nucleotide-sugar biosynthesis; CMP-3-deoxy-D-manno-octulosonate biosynthesis; CMP-3-deoxy-D-manno-octulosonate from 3-deoxy-D-manno-octulosonate and CTP: step 1/1.</text>
</comment>
<comment type="function">
    <text evidence="4">Activates KDO (a required 8-carbon sugar) for incorporation into bacterial lipopolysaccharide in Gram-negative bacteria.</text>
</comment>